<evidence type="ECO:0000313" key="2">
    <source>
        <dbReference type="EMBL" id="GFY07688.1"/>
    </source>
</evidence>
<evidence type="ECO:0000256" key="1">
    <source>
        <dbReference type="SAM" id="MobiDB-lite"/>
    </source>
</evidence>
<dbReference type="Proteomes" id="UP000887159">
    <property type="component" value="Unassembled WGS sequence"/>
</dbReference>
<evidence type="ECO:0000313" key="3">
    <source>
        <dbReference type="Proteomes" id="UP000887159"/>
    </source>
</evidence>
<feature type="compositionally biased region" description="Basic residues" evidence="1">
    <location>
        <begin position="1"/>
        <end position="11"/>
    </location>
</feature>
<feature type="region of interest" description="Disordered" evidence="1">
    <location>
        <begin position="1"/>
        <end position="37"/>
    </location>
</feature>
<reference evidence="2" key="1">
    <citation type="submission" date="2020-08" db="EMBL/GenBank/DDBJ databases">
        <title>Multicomponent nature underlies the extraordinary mechanical properties of spider dragline silk.</title>
        <authorList>
            <person name="Kono N."/>
            <person name="Nakamura H."/>
            <person name="Mori M."/>
            <person name="Yoshida Y."/>
            <person name="Ohtoshi R."/>
            <person name="Malay A.D."/>
            <person name="Moran D.A.P."/>
            <person name="Tomita M."/>
            <person name="Numata K."/>
            <person name="Arakawa K."/>
        </authorList>
    </citation>
    <scope>NUCLEOTIDE SEQUENCE</scope>
</reference>
<proteinExistence type="predicted"/>
<dbReference type="EMBL" id="BMAU01021276">
    <property type="protein sequence ID" value="GFY07688.1"/>
    <property type="molecule type" value="Genomic_DNA"/>
</dbReference>
<dbReference type="AlphaFoldDB" id="A0A8X6VH71"/>
<accession>A0A8X6VH71</accession>
<name>A0A8X6VH71_TRICX</name>
<feature type="compositionally biased region" description="Basic and acidic residues" evidence="1">
    <location>
        <begin position="12"/>
        <end position="25"/>
    </location>
</feature>
<organism evidence="2 3">
    <name type="scientific">Trichonephila clavipes</name>
    <name type="common">Golden silk orbweaver</name>
    <name type="synonym">Nephila clavipes</name>
    <dbReference type="NCBI Taxonomy" id="2585209"/>
    <lineage>
        <taxon>Eukaryota</taxon>
        <taxon>Metazoa</taxon>
        <taxon>Ecdysozoa</taxon>
        <taxon>Arthropoda</taxon>
        <taxon>Chelicerata</taxon>
        <taxon>Arachnida</taxon>
        <taxon>Araneae</taxon>
        <taxon>Araneomorphae</taxon>
        <taxon>Entelegynae</taxon>
        <taxon>Araneoidea</taxon>
        <taxon>Nephilidae</taxon>
        <taxon>Trichonephila</taxon>
    </lineage>
</organism>
<comment type="caution">
    <text evidence="2">The sequence shown here is derived from an EMBL/GenBank/DDBJ whole genome shotgun (WGS) entry which is preliminary data.</text>
</comment>
<keyword evidence="3" id="KW-1185">Reference proteome</keyword>
<gene>
    <name evidence="2" type="ORF">TNCV_4095581</name>
</gene>
<protein>
    <submittedName>
        <fullName evidence="2">Uncharacterized protein</fullName>
    </submittedName>
</protein>
<sequence>MTTLKRKGRRKWNQEDFRSTDRKNQENPPPPSLTPIQPFLTLSHPLFSRRSLERQIFQFRIIDMEATEKRVTRVAWYLVARPVNQDRCHGYGIQDGALSIRRRLLSAGLFSNSMLRLESYERAMPNLKHFPFWRGKDMDPDENFVPPKLRFATNV</sequence>